<dbReference type="EMBL" id="BJXL01000087">
    <property type="protein sequence ID" value="GEM84271.1"/>
    <property type="molecule type" value="Genomic_DNA"/>
</dbReference>
<dbReference type="Proteomes" id="UP000321197">
    <property type="component" value="Unassembled WGS sequence"/>
</dbReference>
<dbReference type="OrthoDB" id="9780310at2"/>
<protein>
    <recommendedName>
        <fullName evidence="3">DUF72 domain-containing protein</fullName>
    </recommendedName>
</protein>
<evidence type="ECO:0000313" key="2">
    <source>
        <dbReference type="Proteomes" id="UP000321197"/>
    </source>
</evidence>
<dbReference type="RefSeq" id="WP_119339877.1">
    <property type="nucleotide sequence ID" value="NZ_BJXL01000087.1"/>
</dbReference>
<proteinExistence type="predicted"/>
<gene>
    <name evidence="1" type="ORF">MHY01S_24370</name>
</gene>
<dbReference type="AlphaFoldDB" id="A0A511R3T4"/>
<evidence type="ECO:0008006" key="3">
    <source>
        <dbReference type="Google" id="ProtNLM"/>
    </source>
</evidence>
<accession>A0A511R3T4</accession>
<comment type="caution">
    <text evidence="1">The sequence shown here is derived from an EMBL/GenBank/DDBJ whole genome shotgun (WGS) entry which is preliminary data.</text>
</comment>
<dbReference type="PANTHER" id="PTHR30348:SF13">
    <property type="entry name" value="UPF0759 PROTEIN YUNF"/>
    <property type="match status" value="1"/>
</dbReference>
<dbReference type="PANTHER" id="PTHR30348">
    <property type="entry name" value="UNCHARACTERIZED PROTEIN YECE"/>
    <property type="match status" value="1"/>
</dbReference>
<organism evidence="1 2">
    <name type="scientific">Meiothermus hypogaeus NBRC 106114</name>
    <dbReference type="NCBI Taxonomy" id="1227553"/>
    <lineage>
        <taxon>Bacteria</taxon>
        <taxon>Thermotogati</taxon>
        <taxon>Deinococcota</taxon>
        <taxon>Deinococci</taxon>
        <taxon>Thermales</taxon>
        <taxon>Thermaceae</taxon>
        <taxon>Meiothermus</taxon>
    </lineage>
</organism>
<dbReference type="InterPro" id="IPR002763">
    <property type="entry name" value="DUF72"/>
</dbReference>
<dbReference type="InterPro" id="IPR036520">
    <property type="entry name" value="UPF0759_sf"/>
</dbReference>
<name>A0A511R3T4_9DEIN</name>
<sequence length="270" mass="31343">MEIYLGTGGYTNEDWVGLLYPPEARREAWLSIYARTFNAVELNSSFYNIPGLKAFAGMLERSQGRVRWAVKIHQRMTHERNASEDDYRRLFESVTPLREAGVLGPFLAQFPQSFHRTPENRRYFAALAQRFADHVLAPGGLAVEFRHTSWDNEEVREAFRRAGLIWVSTDYPPLPGLPKNELHLTGETAYIRLSGRNKEKWYEGKDQSERHDYRYSEEELRYWVQALLAALEHHTLTQVWFIFNNTTKGHALANLEMLKKLLEEAGLQPG</sequence>
<reference evidence="1 2" key="1">
    <citation type="submission" date="2019-07" db="EMBL/GenBank/DDBJ databases">
        <title>Whole genome shotgun sequence of Meiothermus hypogaeus NBRC 106114.</title>
        <authorList>
            <person name="Hosoyama A."/>
            <person name="Uohara A."/>
            <person name="Ohji S."/>
            <person name="Ichikawa N."/>
        </authorList>
    </citation>
    <scope>NUCLEOTIDE SEQUENCE [LARGE SCALE GENOMIC DNA]</scope>
    <source>
        <strain evidence="1 2">NBRC 106114</strain>
    </source>
</reference>
<dbReference type="Gene3D" id="3.20.20.410">
    <property type="entry name" value="Protein of unknown function UPF0759"/>
    <property type="match status" value="1"/>
</dbReference>
<dbReference type="SUPFAM" id="SSF117396">
    <property type="entry name" value="TM1631-like"/>
    <property type="match status" value="1"/>
</dbReference>
<evidence type="ECO:0000313" key="1">
    <source>
        <dbReference type="EMBL" id="GEM84271.1"/>
    </source>
</evidence>
<dbReference type="Pfam" id="PF01904">
    <property type="entry name" value="DUF72"/>
    <property type="match status" value="1"/>
</dbReference>